<evidence type="ECO:0000256" key="11">
    <source>
        <dbReference type="PROSITE-ProRule" id="PRU00042"/>
    </source>
</evidence>
<dbReference type="Gene3D" id="3.30.160.60">
    <property type="entry name" value="Classic Zinc Finger"/>
    <property type="match status" value="3"/>
</dbReference>
<dbReference type="GeneID" id="100771925"/>
<dbReference type="GO" id="GO:0045944">
    <property type="term" value="P:positive regulation of transcription by RNA polymerase II"/>
    <property type="evidence" value="ECO:0007669"/>
    <property type="project" value="UniProtKB-ARBA"/>
</dbReference>
<evidence type="ECO:0000256" key="10">
    <source>
        <dbReference type="ARBA" id="ARBA00023242"/>
    </source>
</evidence>
<organism evidence="14 15">
    <name type="scientific">Cricetulus griseus</name>
    <name type="common">Chinese hamster</name>
    <name type="synonym">Cricetulus barabensis griseus</name>
    <dbReference type="NCBI Taxonomy" id="10029"/>
    <lineage>
        <taxon>Eukaryota</taxon>
        <taxon>Metazoa</taxon>
        <taxon>Chordata</taxon>
        <taxon>Craniata</taxon>
        <taxon>Vertebrata</taxon>
        <taxon>Euteleostomi</taxon>
        <taxon>Mammalia</taxon>
        <taxon>Eutheria</taxon>
        <taxon>Euarchontoglires</taxon>
        <taxon>Glires</taxon>
        <taxon>Rodentia</taxon>
        <taxon>Myomorpha</taxon>
        <taxon>Muroidea</taxon>
        <taxon>Cricetidae</taxon>
        <taxon>Cricetinae</taxon>
        <taxon>Cricetulus</taxon>
    </lineage>
</organism>
<evidence type="ECO:0000256" key="4">
    <source>
        <dbReference type="ARBA" id="ARBA00022723"/>
    </source>
</evidence>
<dbReference type="PROSITE" id="PS00028">
    <property type="entry name" value="ZINC_FINGER_C2H2_1"/>
    <property type="match status" value="2"/>
</dbReference>
<proteinExistence type="inferred from homology"/>
<dbReference type="GO" id="GO:0000981">
    <property type="term" value="F:DNA-binding transcription factor activity, RNA polymerase II-specific"/>
    <property type="evidence" value="ECO:0007669"/>
    <property type="project" value="TreeGrafter"/>
</dbReference>
<keyword evidence="4" id="KW-0479">Metal-binding</keyword>
<dbReference type="CTD" id="148979"/>
<evidence type="ECO:0000256" key="2">
    <source>
        <dbReference type="ARBA" id="ARBA00010831"/>
    </source>
</evidence>
<keyword evidence="5" id="KW-0677">Repeat</keyword>
<dbReference type="SUPFAM" id="SSF57667">
    <property type="entry name" value="beta-beta-alpha zinc fingers"/>
    <property type="match status" value="3"/>
</dbReference>
<dbReference type="GO" id="GO:0005634">
    <property type="term" value="C:nucleus"/>
    <property type="evidence" value="ECO:0007669"/>
    <property type="project" value="UniProtKB-SubCell"/>
</dbReference>
<reference evidence="14" key="1">
    <citation type="journal article" date="2018" name="Biotechnol. Bioeng.">
        <title>A reference genome of the Chinese hamster based on a hybrid assembly strategy.</title>
        <authorList>
            <person name="Rupp O."/>
            <person name="MacDonald M.L."/>
            <person name="Li S."/>
            <person name="Dhiman H."/>
            <person name="Polson S."/>
            <person name="Griep S."/>
            <person name="Heffner K."/>
            <person name="Hernandez I."/>
            <person name="Brinkrolf K."/>
            <person name="Jadhav V."/>
            <person name="Samoudi M."/>
            <person name="Hao H."/>
            <person name="Kingham B."/>
            <person name="Goesmann A."/>
            <person name="Betenbaugh M.J."/>
            <person name="Lewis N.E."/>
            <person name="Borth N."/>
            <person name="Lee K.H."/>
        </authorList>
    </citation>
    <scope>NUCLEOTIDE SEQUENCE [LARGE SCALE GENOMIC DNA]</scope>
    <source>
        <strain evidence="14">17A/GY</strain>
    </source>
</reference>
<keyword evidence="10" id="KW-0539">Nucleus</keyword>
<dbReference type="PROSITE" id="PS50157">
    <property type="entry name" value="ZINC_FINGER_C2H2_2"/>
    <property type="match status" value="2"/>
</dbReference>
<dbReference type="SMART" id="SM00355">
    <property type="entry name" value="ZnF_C2H2"/>
    <property type="match status" value="3"/>
</dbReference>
<keyword evidence="8" id="KW-0238">DNA-binding</keyword>
<dbReference type="FunFam" id="3.30.160.60:FF:000019">
    <property type="entry name" value="GLI family zinc finger 3"/>
    <property type="match status" value="1"/>
</dbReference>
<evidence type="ECO:0000256" key="7">
    <source>
        <dbReference type="ARBA" id="ARBA00022833"/>
    </source>
</evidence>
<dbReference type="PANTHER" id="PTHR45718:SF3">
    <property type="entry name" value="ZINC FINGER PROTEIN GLIS1"/>
    <property type="match status" value="1"/>
</dbReference>
<feature type="domain" description="C2H2-type" evidence="13">
    <location>
        <begin position="405"/>
        <end position="437"/>
    </location>
</feature>
<dbReference type="Pfam" id="PF23561">
    <property type="entry name" value="zf-C2H2_15"/>
    <property type="match status" value="1"/>
</dbReference>
<reference evidence="15" key="3">
    <citation type="submission" date="2025-08" db="UniProtKB">
        <authorList>
            <consortium name="RefSeq"/>
        </authorList>
    </citation>
    <scope>IDENTIFICATION</scope>
    <source>
        <strain evidence="15">17A/GY</strain>
        <tissue evidence="15">Liver</tissue>
    </source>
</reference>
<evidence type="ECO:0000256" key="9">
    <source>
        <dbReference type="ARBA" id="ARBA00023159"/>
    </source>
</evidence>
<dbReference type="GO" id="GO:0000978">
    <property type="term" value="F:RNA polymerase II cis-regulatory region sequence-specific DNA binding"/>
    <property type="evidence" value="ECO:0007669"/>
    <property type="project" value="TreeGrafter"/>
</dbReference>
<evidence type="ECO:0000313" key="14">
    <source>
        <dbReference type="Proteomes" id="UP001108280"/>
    </source>
</evidence>
<keyword evidence="7" id="KW-0862">Zinc</keyword>
<evidence type="ECO:0000256" key="5">
    <source>
        <dbReference type="ARBA" id="ARBA00022737"/>
    </source>
</evidence>
<keyword evidence="14" id="KW-1185">Reference proteome</keyword>
<feature type="region of interest" description="Disordered" evidence="12">
    <location>
        <begin position="273"/>
        <end position="309"/>
    </location>
</feature>
<keyword evidence="6 11" id="KW-0863">Zinc-finger</keyword>
<dbReference type="FunFam" id="3.30.160.60:FF:000453">
    <property type="entry name" value="GLIS family zinc finger 3"/>
    <property type="match status" value="1"/>
</dbReference>
<feature type="compositionally biased region" description="Low complexity" evidence="12">
    <location>
        <begin position="598"/>
        <end position="608"/>
    </location>
</feature>
<dbReference type="InterPro" id="IPR056436">
    <property type="entry name" value="Znf-C2H2_ZIC1-5/GLI1-3-like"/>
</dbReference>
<dbReference type="FunFam" id="3.30.160.60:FF:000031">
    <property type="entry name" value="GLI family zinc finger 3"/>
    <property type="match status" value="1"/>
</dbReference>
<evidence type="ECO:0000259" key="13">
    <source>
        <dbReference type="PROSITE" id="PS50157"/>
    </source>
</evidence>
<dbReference type="InterPro" id="IPR036236">
    <property type="entry name" value="Znf_C2H2_sf"/>
</dbReference>
<name>A0A9J7FI77_CRIGR</name>
<evidence type="ECO:0000256" key="3">
    <source>
        <dbReference type="ARBA" id="ARBA00022491"/>
    </source>
</evidence>
<dbReference type="PANTHER" id="PTHR45718">
    <property type="entry name" value="TRANSCRIPTIONAL ACTIVATOR CUBITUS INTERRUPTUS"/>
    <property type="match status" value="1"/>
</dbReference>
<evidence type="ECO:0000256" key="1">
    <source>
        <dbReference type="ARBA" id="ARBA00004123"/>
    </source>
</evidence>
<dbReference type="GO" id="GO:0008270">
    <property type="term" value="F:zinc ion binding"/>
    <property type="evidence" value="ECO:0007669"/>
    <property type="project" value="UniProtKB-KW"/>
</dbReference>
<feature type="region of interest" description="Disordered" evidence="12">
    <location>
        <begin position="503"/>
        <end position="634"/>
    </location>
</feature>
<dbReference type="InterPro" id="IPR013087">
    <property type="entry name" value="Znf_C2H2_type"/>
</dbReference>
<dbReference type="AlphaFoldDB" id="A0A9J7FI77"/>
<evidence type="ECO:0000256" key="12">
    <source>
        <dbReference type="SAM" id="MobiDB-lite"/>
    </source>
</evidence>
<feature type="compositionally biased region" description="Pro residues" evidence="12">
    <location>
        <begin position="616"/>
        <end position="629"/>
    </location>
</feature>
<keyword evidence="3" id="KW-0678">Repressor</keyword>
<dbReference type="RefSeq" id="XP_027258184.1">
    <property type="nucleotide sequence ID" value="XM_027402383.2"/>
</dbReference>
<dbReference type="InterPro" id="IPR043359">
    <property type="entry name" value="GLI-like"/>
</dbReference>
<dbReference type="Proteomes" id="UP001108280">
    <property type="component" value="Chromosome 2"/>
</dbReference>
<feature type="region of interest" description="Disordered" evidence="12">
    <location>
        <begin position="1"/>
        <end position="84"/>
    </location>
</feature>
<comment type="similarity">
    <text evidence="2">Belongs to the GLI C2H2-type zinc-finger protein family.</text>
</comment>
<evidence type="ECO:0000256" key="6">
    <source>
        <dbReference type="ARBA" id="ARBA00022771"/>
    </source>
</evidence>
<feature type="compositionally biased region" description="Basic and acidic residues" evidence="12">
    <location>
        <begin position="64"/>
        <end position="75"/>
    </location>
</feature>
<feature type="domain" description="C2H2-type" evidence="13">
    <location>
        <begin position="444"/>
        <end position="473"/>
    </location>
</feature>
<evidence type="ECO:0000313" key="15">
    <source>
        <dbReference type="RefSeq" id="XP_027258184.1"/>
    </source>
</evidence>
<protein>
    <submittedName>
        <fullName evidence="15">Zinc finger protein GLIS1 isoform X5</fullName>
    </submittedName>
</protein>
<sequence>MHCEVAEALSDKRPKEAPGAPGPGRGSAGLGAHMAFRIAVSGGGCGDGNPRDLLPRLPVPPPPRAHDLLRPRSPRDYGVSKAGGGKVNGSYGHCSEKSLLDLDLAEGPSPSCHQGLFLPVGTPPPRGHPPVCERLLHFPLPNRSPRPQATYVNGSLPAAQHIKQEALPDYQAMASAHTPLPTHCRAPASTSLQSELDFPGRGLTNPAPSCYLLGNEPVSVIGPQPEAHLPEGSLKHCCLLGLPPASSASSSPCASSDITPVIHSSQTTLVSCVNGLRSPPLPGDLGGPPKRTQPGPGSGPASSDGHEGSLQLEACRKSGFLKQEPMDEFSELFAPHQQGLPPPYPLPQLPAGPSLGGLGLGLAGRMAARRQACRWVDCCAAYEQQEELVRHIEKNHIDQRKGEDFTCFWAGCVRRYKPFNARYKLLIHMRVHSGEKPNKCMKPYACQIPGCSKRYTDPSSLRKHVKAHSAKEQQVRKKMHTGADPEAVLSECLALQQLHASTPLPASRGKGSQTLSQELLPGVYPGPVTPQNGLASGILSPSHDVPSRHHPLEVTTGSHHHLSPLPTAESTRDGLGSGLLSPMVSPLKGLGPPPLPPSSQSQSPGGQPFSTLPSKPTYPPFQSPPPLPSPQGYQGSFHSIQNCFPYGDCYRTTEPAASRDGLMGDAHGFNPVRPNTYSSLSASLPAPGYEALVETACPTALQPQPSEDLVSSGPEDCGFFPNGAFDHCLSHIPSIYTDT</sequence>
<comment type="subcellular location">
    <subcellularLocation>
        <location evidence="1">Nucleus</location>
    </subcellularLocation>
</comment>
<gene>
    <name evidence="15" type="primary">Glis1</name>
</gene>
<evidence type="ECO:0000256" key="8">
    <source>
        <dbReference type="ARBA" id="ARBA00023125"/>
    </source>
</evidence>
<feature type="compositionally biased region" description="Basic and acidic residues" evidence="12">
    <location>
        <begin position="1"/>
        <end position="16"/>
    </location>
</feature>
<reference evidence="14" key="2">
    <citation type="journal article" date="2020" name="Biotechnol. Bioeng.">
        <title>Chromosome-scale scaffolds for the Chinese hamster reference genome assembly to facilitate the study of the CHO epigenome.</title>
        <authorList>
            <person name="Hilliard W."/>
            <person name="MacDonald M."/>
            <person name="Lee K.H."/>
        </authorList>
    </citation>
    <scope>NUCLEOTIDE SEQUENCE [LARGE SCALE GENOMIC DNA]</scope>
    <source>
        <strain evidence="14">17A/GY</strain>
    </source>
</reference>
<accession>A0A9J7FI77</accession>
<keyword evidence="9" id="KW-0010">Activator</keyword>